<dbReference type="AlphaFoldDB" id="A0A0B4CZ42"/>
<organism evidence="2 3">
    <name type="scientific">Chryseobacterium taiwanense</name>
    <dbReference type="NCBI Taxonomy" id="363331"/>
    <lineage>
        <taxon>Bacteria</taxon>
        <taxon>Pseudomonadati</taxon>
        <taxon>Bacteroidota</taxon>
        <taxon>Flavobacteriia</taxon>
        <taxon>Flavobacteriales</taxon>
        <taxon>Weeksellaceae</taxon>
        <taxon>Chryseobacterium group</taxon>
        <taxon>Chryseobacterium</taxon>
    </lineage>
</organism>
<dbReference type="Proteomes" id="UP000031167">
    <property type="component" value="Unassembled WGS sequence"/>
</dbReference>
<evidence type="ECO:0000256" key="1">
    <source>
        <dbReference type="SAM" id="Phobius"/>
    </source>
</evidence>
<keyword evidence="1" id="KW-0812">Transmembrane</keyword>
<keyword evidence="3" id="KW-1185">Reference proteome</keyword>
<protein>
    <submittedName>
        <fullName evidence="2">Uncharacterized protein</fullName>
    </submittedName>
</protein>
<evidence type="ECO:0000313" key="3">
    <source>
        <dbReference type="Proteomes" id="UP000031167"/>
    </source>
</evidence>
<name>A0A0B4CZ42_9FLAO</name>
<accession>A0A0B4CZ42</accession>
<sequence>MNNNMKATLASVFMSILFFIFGWFIFYFLFDYFNPPITKDGHKYMPIGNVFNSGITSFIVSILFFFLIRKYLKRK</sequence>
<keyword evidence="1" id="KW-1133">Transmembrane helix</keyword>
<evidence type="ECO:0000313" key="2">
    <source>
        <dbReference type="EMBL" id="KIC61642.1"/>
    </source>
</evidence>
<dbReference type="EMBL" id="JWTA01000015">
    <property type="protein sequence ID" value="KIC61642.1"/>
    <property type="molecule type" value="Genomic_DNA"/>
</dbReference>
<reference evidence="2 3" key="1">
    <citation type="submission" date="2014-12" db="EMBL/GenBank/DDBJ databases">
        <title>Genome sequencing of Chryseobacterium taiwanense TPW19.</title>
        <authorList>
            <person name="Tan P.W."/>
            <person name="Chan K.-G."/>
        </authorList>
    </citation>
    <scope>NUCLEOTIDE SEQUENCE [LARGE SCALE GENOMIC DNA]</scope>
    <source>
        <strain evidence="2 3">TPW19</strain>
    </source>
</reference>
<keyword evidence="1" id="KW-0472">Membrane</keyword>
<feature type="transmembrane region" description="Helical" evidence="1">
    <location>
        <begin position="50"/>
        <end position="68"/>
    </location>
</feature>
<feature type="transmembrane region" description="Helical" evidence="1">
    <location>
        <begin position="7"/>
        <end position="30"/>
    </location>
</feature>
<gene>
    <name evidence="2" type="ORF">RM51_14650</name>
</gene>
<proteinExistence type="predicted"/>
<comment type="caution">
    <text evidence="2">The sequence shown here is derived from an EMBL/GenBank/DDBJ whole genome shotgun (WGS) entry which is preliminary data.</text>
</comment>